<gene>
    <name evidence="1" type="ORF">CCAP1982_LOCUS22900</name>
</gene>
<evidence type="ECO:0000313" key="1">
    <source>
        <dbReference type="EMBL" id="CAD7014937.1"/>
    </source>
</evidence>
<name>A0A811VI64_CERCA</name>
<dbReference type="EMBL" id="CAJHJT010000056">
    <property type="protein sequence ID" value="CAD7014937.1"/>
    <property type="molecule type" value="Genomic_DNA"/>
</dbReference>
<accession>A0A811VI64</accession>
<dbReference type="AlphaFoldDB" id="A0A811VI64"/>
<sequence length="122" mass="13607">MEHNSASFDQRWPLLYECCLQAVHLLAVEGKIEPLAIGGQLVVDDSLPIPPKTQQNLPGHHSGLGPEPWPHPFALDAVVSDQFFIVSHNQLQKRFDFVVIQQRVADGNSVHHVFFALVRVAP</sequence>
<proteinExistence type="predicted"/>
<reference evidence="1" key="1">
    <citation type="submission" date="2020-11" db="EMBL/GenBank/DDBJ databases">
        <authorList>
            <person name="Whitehead M."/>
        </authorList>
    </citation>
    <scope>NUCLEOTIDE SEQUENCE</scope>
    <source>
        <strain evidence="1">EGII</strain>
    </source>
</reference>
<evidence type="ECO:0000313" key="2">
    <source>
        <dbReference type="Proteomes" id="UP000606786"/>
    </source>
</evidence>
<keyword evidence="2" id="KW-1185">Reference proteome</keyword>
<comment type="caution">
    <text evidence="1">The sequence shown here is derived from an EMBL/GenBank/DDBJ whole genome shotgun (WGS) entry which is preliminary data.</text>
</comment>
<organism evidence="1 2">
    <name type="scientific">Ceratitis capitata</name>
    <name type="common">Mediterranean fruit fly</name>
    <name type="synonym">Tephritis capitata</name>
    <dbReference type="NCBI Taxonomy" id="7213"/>
    <lineage>
        <taxon>Eukaryota</taxon>
        <taxon>Metazoa</taxon>
        <taxon>Ecdysozoa</taxon>
        <taxon>Arthropoda</taxon>
        <taxon>Hexapoda</taxon>
        <taxon>Insecta</taxon>
        <taxon>Pterygota</taxon>
        <taxon>Neoptera</taxon>
        <taxon>Endopterygota</taxon>
        <taxon>Diptera</taxon>
        <taxon>Brachycera</taxon>
        <taxon>Muscomorpha</taxon>
        <taxon>Tephritoidea</taxon>
        <taxon>Tephritidae</taxon>
        <taxon>Ceratitis</taxon>
        <taxon>Ceratitis</taxon>
    </lineage>
</organism>
<dbReference type="Proteomes" id="UP000606786">
    <property type="component" value="Unassembled WGS sequence"/>
</dbReference>
<protein>
    <submittedName>
        <fullName evidence="1">(Mediterranean fruit fly) hypothetical protein</fullName>
    </submittedName>
</protein>